<evidence type="ECO:0000256" key="2">
    <source>
        <dbReference type="ARBA" id="ARBA00005019"/>
    </source>
</evidence>
<evidence type="ECO:0000256" key="6">
    <source>
        <dbReference type="ARBA" id="ARBA00022741"/>
    </source>
</evidence>
<name>A0A951PCJ7_9CYAN</name>
<evidence type="ECO:0000313" key="12">
    <source>
        <dbReference type="EMBL" id="MBW4466842.1"/>
    </source>
</evidence>
<dbReference type="Pfam" id="PF01467">
    <property type="entry name" value="CTP_transf_like"/>
    <property type="match status" value="1"/>
</dbReference>
<dbReference type="HAMAP" id="MF_00244">
    <property type="entry name" value="NaMN_adenylyltr"/>
    <property type="match status" value="1"/>
</dbReference>
<comment type="similarity">
    <text evidence="10">Belongs to the NadD family.</text>
</comment>
<keyword evidence="6 10" id="KW-0547">Nucleotide-binding</keyword>
<evidence type="ECO:0000256" key="10">
    <source>
        <dbReference type="HAMAP-Rule" id="MF_00244"/>
    </source>
</evidence>
<dbReference type="InterPro" id="IPR014729">
    <property type="entry name" value="Rossmann-like_a/b/a_fold"/>
</dbReference>
<accession>A0A951PCJ7</accession>
<evidence type="ECO:0000256" key="7">
    <source>
        <dbReference type="ARBA" id="ARBA00022840"/>
    </source>
</evidence>
<evidence type="ECO:0000256" key="9">
    <source>
        <dbReference type="ARBA" id="ARBA00048721"/>
    </source>
</evidence>
<evidence type="ECO:0000256" key="3">
    <source>
        <dbReference type="ARBA" id="ARBA00022642"/>
    </source>
</evidence>
<keyword evidence="7 10" id="KW-0067">ATP-binding</keyword>
<proteinExistence type="inferred from homology"/>
<evidence type="ECO:0000256" key="5">
    <source>
        <dbReference type="ARBA" id="ARBA00022695"/>
    </source>
</evidence>
<comment type="function">
    <text evidence="1 10">Catalyzes the reversible adenylation of nicotinate mononucleotide (NaMN) to nicotinic acid adenine dinucleotide (NaAD).</text>
</comment>
<dbReference type="CDD" id="cd02165">
    <property type="entry name" value="NMNAT"/>
    <property type="match status" value="1"/>
</dbReference>
<dbReference type="GO" id="GO:0004515">
    <property type="term" value="F:nicotinate-nucleotide adenylyltransferase activity"/>
    <property type="evidence" value="ECO:0007669"/>
    <property type="project" value="UniProtKB-UniRule"/>
</dbReference>
<dbReference type="EMBL" id="JAHHHV010000071">
    <property type="protein sequence ID" value="MBW4466842.1"/>
    <property type="molecule type" value="Genomic_DNA"/>
</dbReference>
<comment type="caution">
    <text evidence="12">The sequence shown here is derived from an EMBL/GenBank/DDBJ whole genome shotgun (WGS) entry which is preliminary data.</text>
</comment>
<dbReference type="InterPro" id="IPR005248">
    <property type="entry name" value="NadD/NMNAT"/>
</dbReference>
<dbReference type="PANTHER" id="PTHR39321:SF3">
    <property type="entry name" value="PHOSPHOPANTETHEINE ADENYLYLTRANSFERASE"/>
    <property type="match status" value="1"/>
</dbReference>
<dbReference type="EC" id="2.7.7.18" evidence="10"/>
<evidence type="ECO:0000259" key="11">
    <source>
        <dbReference type="Pfam" id="PF01467"/>
    </source>
</evidence>
<dbReference type="Proteomes" id="UP000707356">
    <property type="component" value="Unassembled WGS sequence"/>
</dbReference>
<keyword evidence="4 10" id="KW-0808">Transferase</keyword>
<dbReference type="AlphaFoldDB" id="A0A951PCJ7"/>
<evidence type="ECO:0000313" key="13">
    <source>
        <dbReference type="Proteomes" id="UP000707356"/>
    </source>
</evidence>
<comment type="pathway">
    <text evidence="2 10">Cofactor biosynthesis; NAD(+) biosynthesis; deamido-NAD(+) from nicotinate D-ribonucleotide: step 1/1.</text>
</comment>
<evidence type="ECO:0000256" key="8">
    <source>
        <dbReference type="ARBA" id="ARBA00023027"/>
    </source>
</evidence>
<evidence type="ECO:0000256" key="4">
    <source>
        <dbReference type="ARBA" id="ARBA00022679"/>
    </source>
</evidence>
<dbReference type="SUPFAM" id="SSF52374">
    <property type="entry name" value="Nucleotidylyl transferase"/>
    <property type="match status" value="1"/>
</dbReference>
<dbReference type="Gene3D" id="3.40.50.620">
    <property type="entry name" value="HUPs"/>
    <property type="match status" value="1"/>
</dbReference>
<dbReference type="GO" id="GO:0009435">
    <property type="term" value="P:NAD+ biosynthetic process"/>
    <property type="evidence" value="ECO:0007669"/>
    <property type="project" value="UniProtKB-UniRule"/>
</dbReference>
<gene>
    <name evidence="10 12" type="primary">nadD</name>
    <name evidence="12" type="ORF">KME07_15570</name>
</gene>
<dbReference type="InterPro" id="IPR004821">
    <property type="entry name" value="Cyt_trans-like"/>
</dbReference>
<keyword evidence="3 10" id="KW-0662">Pyridine nucleotide biosynthesis</keyword>
<sequence length="225" mass="25036">MECKNYEVPKIGIFGGTFNPVHLGHLQIAAAALAQFQLQQVLWFPIQNPAHKLQPANSASFEQRVEMLRLALADQDGLAHAVSCAPSRAPSYAIDMFQSVEALYPQSQRYWIIGQDALLSLPRWKGRQQIAAGCCWLVAPRSEVIRSQANHQANHQAQAAAICQQVEQAMLKQALPIRWQLIQMPPVLISSSLIRQRRQQACSIGALVPAAVERYILAHQLYPAD</sequence>
<feature type="domain" description="Cytidyltransferase-like" evidence="11">
    <location>
        <begin position="13"/>
        <end position="197"/>
    </location>
</feature>
<dbReference type="NCBIfam" id="TIGR00482">
    <property type="entry name" value="nicotinate (nicotinamide) nucleotide adenylyltransferase"/>
    <property type="match status" value="1"/>
</dbReference>
<organism evidence="12 13">
    <name type="scientific">Pegethrix bostrychoides GSE-TBD4-15B</name>
    <dbReference type="NCBI Taxonomy" id="2839662"/>
    <lineage>
        <taxon>Bacteria</taxon>
        <taxon>Bacillati</taxon>
        <taxon>Cyanobacteriota</taxon>
        <taxon>Cyanophyceae</taxon>
        <taxon>Oculatellales</taxon>
        <taxon>Oculatellaceae</taxon>
        <taxon>Pegethrix</taxon>
    </lineage>
</organism>
<evidence type="ECO:0000256" key="1">
    <source>
        <dbReference type="ARBA" id="ARBA00002324"/>
    </source>
</evidence>
<protein>
    <recommendedName>
        <fullName evidence="10">Probable nicotinate-nucleotide adenylyltransferase</fullName>
        <ecNumber evidence="10">2.7.7.18</ecNumber>
    </recommendedName>
    <alternativeName>
        <fullName evidence="10">Deamido-NAD(+) diphosphorylase</fullName>
    </alternativeName>
    <alternativeName>
        <fullName evidence="10">Deamido-NAD(+) pyrophosphorylase</fullName>
    </alternativeName>
    <alternativeName>
        <fullName evidence="10">Nicotinate mononucleotide adenylyltransferase</fullName>
        <shortName evidence="10">NaMN adenylyltransferase</shortName>
    </alternativeName>
</protein>
<reference evidence="12" key="1">
    <citation type="submission" date="2021-05" db="EMBL/GenBank/DDBJ databases">
        <authorList>
            <person name="Pietrasiak N."/>
            <person name="Ward R."/>
            <person name="Stajich J.E."/>
            <person name="Kurbessoian T."/>
        </authorList>
    </citation>
    <scope>NUCLEOTIDE SEQUENCE</scope>
    <source>
        <strain evidence="12">GSE-TBD4-15B</strain>
    </source>
</reference>
<dbReference type="PANTHER" id="PTHR39321">
    <property type="entry name" value="NICOTINATE-NUCLEOTIDE ADENYLYLTRANSFERASE-RELATED"/>
    <property type="match status" value="1"/>
</dbReference>
<reference evidence="12" key="2">
    <citation type="journal article" date="2022" name="Microbiol. Resour. Announc.">
        <title>Metagenome Sequencing to Explore Phylogenomics of Terrestrial Cyanobacteria.</title>
        <authorList>
            <person name="Ward R.D."/>
            <person name="Stajich J.E."/>
            <person name="Johansen J.R."/>
            <person name="Huntemann M."/>
            <person name="Clum A."/>
            <person name="Foster B."/>
            <person name="Foster B."/>
            <person name="Roux S."/>
            <person name="Palaniappan K."/>
            <person name="Varghese N."/>
            <person name="Mukherjee S."/>
            <person name="Reddy T.B.K."/>
            <person name="Daum C."/>
            <person name="Copeland A."/>
            <person name="Chen I.A."/>
            <person name="Ivanova N.N."/>
            <person name="Kyrpides N.C."/>
            <person name="Shapiro N."/>
            <person name="Eloe-Fadrosh E.A."/>
            <person name="Pietrasiak N."/>
        </authorList>
    </citation>
    <scope>NUCLEOTIDE SEQUENCE</scope>
    <source>
        <strain evidence="12">GSE-TBD4-15B</strain>
    </source>
</reference>
<comment type="catalytic activity">
    <reaction evidence="9 10">
        <text>nicotinate beta-D-ribonucleotide + ATP + H(+) = deamido-NAD(+) + diphosphate</text>
        <dbReference type="Rhea" id="RHEA:22860"/>
        <dbReference type="ChEBI" id="CHEBI:15378"/>
        <dbReference type="ChEBI" id="CHEBI:30616"/>
        <dbReference type="ChEBI" id="CHEBI:33019"/>
        <dbReference type="ChEBI" id="CHEBI:57502"/>
        <dbReference type="ChEBI" id="CHEBI:58437"/>
        <dbReference type="EC" id="2.7.7.18"/>
    </reaction>
</comment>
<keyword evidence="5 10" id="KW-0548">Nucleotidyltransferase</keyword>
<dbReference type="GO" id="GO:0005524">
    <property type="term" value="F:ATP binding"/>
    <property type="evidence" value="ECO:0007669"/>
    <property type="project" value="UniProtKB-KW"/>
</dbReference>
<keyword evidence="8 10" id="KW-0520">NAD</keyword>
<dbReference type="NCBIfam" id="TIGR00125">
    <property type="entry name" value="cyt_tran_rel"/>
    <property type="match status" value="1"/>
</dbReference>